<evidence type="ECO:0000313" key="4">
    <source>
        <dbReference type="EMBL" id="MDL0430951.1"/>
    </source>
</evidence>
<feature type="region of interest" description="Disordered" evidence="1">
    <location>
        <begin position="50"/>
        <end position="84"/>
    </location>
</feature>
<evidence type="ECO:0000313" key="5">
    <source>
        <dbReference type="Proteomes" id="UP001227964"/>
    </source>
</evidence>
<evidence type="ECO:0000256" key="2">
    <source>
        <dbReference type="SAM" id="SignalP"/>
    </source>
</evidence>
<evidence type="ECO:0000256" key="1">
    <source>
        <dbReference type="SAM" id="MobiDB-lite"/>
    </source>
</evidence>
<organism evidence="4 5">
    <name type="scientific">Marinobacter azerbaijanicus</name>
    <dbReference type="NCBI Taxonomy" id="3050455"/>
    <lineage>
        <taxon>Bacteria</taxon>
        <taxon>Pseudomonadati</taxon>
        <taxon>Pseudomonadota</taxon>
        <taxon>Gammaproteobacteria</taxon>
        <taxon>Pseudomonadales</taxon>
        <taxon>Marinobacteraceae</taxon>
        <taxon>Marinobacter</taxon>
    </lineage>
</organism>
<dbReference type="EMBL" id="JASSVS010000003">
    <property type="protein sequence ID" value="MDL0430951.1"/>
    <property type="molecule type" value="Genomic_DNA"/>
</dbReference>
<keyword evidence="5" id="KW-1185">Reference proteome</keyword>
<keyword evidence="2" id="KW-0732">Signal</keyword>
<comment type="caution">
    <text evidence="4">The sequence shown here is derived from an EMBL/GenBank/DDBJ whole genome shotgun (WGS) entry which is preliminary data.</text>
</comment>
<gene>
    <name evidence="4" type="ORF">QPM17_07435</name>
</gene>
<reference evidence="4 5" key="1">
    <citation type="submission" date="2023-06" db="EMBL/GenBank/DDBJ databases">
        <title>Marinobacter azerbaijanicus a moderately halophilic, isolated from Urmia Lake in Azerbaijan region of Iran.</title>
        <authorList>
            <person name="Sanchez-Porro C."/>
            <person name="Aghdam E.M."/>
            <person name="Saheb S.M."/>
            <person name="Tarhriz V."/>
            <person name="Kazemi E."/>
            <person name="Ammozegar M.A."/>
            <person name="Ventosa A."/>
            <person name="Hejazi M.S."/>
        </authorList>
    </citation>
    <scope>NUCLEOTIDE SEQUENCE [LARGE SCALE GENOMIC DNA]</scope>
    <source>
        <strain evidence="4 5">TBZ242</strain>
    </source>
</reference>
<feature type="signal peptide" evidence="2">
    <location>
        <begin position="1"/>
        <end position="18"/>
    </location>
</feature>
<dbReference type="InterPro" id="IPR025392">
    <property type="entry name" value="DUF4124"/>
</dbReference>
<protein>
    <recommendedName>
        <fullName evidence="3">DUF4124 domain-containing protein</fullName>
    </recommendedName>
</protein>
<evidence type="ECO:0000259" key="3">
    <source>
        <dbReference type="Pfam" id="PF13511"/>
    </source>
</evidence>
<dbReference type="RefSeq" id="WP_285390023.1">
    <property type="nucleotide sequence ID" value="NZ_JASSVS010000003.1"/>
</dbReference>
<dbReference type="Pfam" id="PF13511">
    <property type="entry name" value="DUF4124"/>
    <property type="match status" value="1"/>
</dbReference>
<accession>A0ABT7I9W9</accession>
<proteinExistence type="predicted"/>
<name>A0ABT7I9W9_9GAMM</name>
<feature type="chain" id="PRO_5045918683" description="DUF4124 domain-containing protein" evidence="2">
    <location>
        <begin position="19"/>
        <end position="160"/>
    </location>
</feature>
<dbReference type="Proteomes" id="UP001227964">
    <property type="component" value="Unassembled WGS sequence"/>
</dbReference>
<sequence>MKRTVFVVILMLAVPAIAWPQVYRCEAGGETRFSDQPCGDDAEEITIRDNRIGGSFGQNLPAEPEREENAEPSNESGEKDDKGTCRFINSTDLRRYLVREQVVKGMTKEHVRKAFGRPPETYPTPQETWVYQTRYYGNLYELTYVYFRDGCVEDVVYRKP</sequence>
<feature type="domain" description="DUF4124" evidence="3">
    <location>
        <begin position="10"/>
        <end position="46"/>
    </location>
</feature>